<dbReference type="InterPro" id="IPR035919">
    <property type="entry name" value="EAL_sf"/>
</dbReference>
<dbReference type="Pfam" id="PF00990">
    <property type="entry name" value="GGDEF"/>
    <property type="match status" value="1"/>
</dbReference>
<dbReference type="InterPro" id="IPR001633">
    <property type="entry name" value="EAL_dom"/>
</dbReference>
<dbReference type="InterPro" id="IPR000160">
    <property type="entry name" value="GGDEF_dom"/>
</dbReference>
<dbReference type="InterPro" id="IPR029016">
    <property type="entry name" value="GAF-like_dom_sf"/>
</dbReference>
<proteinExistence type="predicted"/>
<dbReference type="PROSITE" id="PS50887">
    <property type="entry name" value="GGDEF"/>
    <property type="match status" value="1"/>
</dbReference>
<dbReference type="Gene3D" id="3.20.20.450">
    <property type="entry name" value="EAL domain"/>
    <property type="match status" value="1"/>
</dbReference>
<dbReference type="Pfam" id="PF01590">
    <property type="entry name" value="GAF"/>
    <property type="match status" value="1"/>
</dbReference>
<protein>
    <submittedName>
        <fullName evidence="3">EAL domain-containing protein</fullName>
    </submittedName>
</protein>
<dbReference type="SUPFAM" id="SSF55073">
    <property type="entry name" value="Nucleotide cyclase"/>
    <property type="match status" value="1"/>
</dbReference>
<keyword evidence="4" id="KW-1185">Reference proteome</keyword>
<comment type="caution">
    <text evidence="3">The sequence shown here is derived from an EMBL/GenBank/DDBJ whole genome shotgun (WGS) entry which is preliminary data.</text>
</comment>
<dbReference type="PANTHER" id="PTHR33121:SF71">
    <property type="entry name" value="OXYGEN SENSOR PROTEIN DOSP"/>
    <property type="match status" value="1"/>
</dbReference>
<evidence type="ECO:0000313" key="3">
    <source>
        <dbReference type="EMBL" id="MDN2483245.1"/>
    </source>
</evidence>
<evidence type="ECO:0000259" key="2">
    <source>
        <dbReference type="PROSITE" id="PS50887"/>
    </source>
</evidence>
<feature type="domain" description="EAL" evidence="1">
    <location>
        <begin position="374"/>
        <end position="627"/>
    </location>
</feature>
<reference evidence="3" key="1">
    <citation type="submission" date="2024-05" db="EMBL/GenBank/DDBJ databases">
        <title>Genome Sequences of Four Agar- Degrading Marine Bacteria.</title>
        <authorList>
            <person name="Phillips E.K."/>
            <person name="Shaffer J.C."/>
            <person name="Henson M.W."/>
            <person name="Temperton B."/>
            <person name="Thrash C.J."/>
            <person name="Martin M.O."/>
        </authorList>
    </citation>
    <scope>NUCLEOTIDE SEQUENCE</scope>
    <source>
        <strain evidence="3">EKP203</strain>
    </source>
</reference>
<gene>
    <name evidence="3" type="ORF">QWJ08_18035</name>
</gene>
<dbReference type="SMART" id="SM00052">
    <property type="entry name" value="EAL"/>
    <property type="match status" value="1"/>
</dbReference>
<dbReference type="InterPro" id="IPR050706">
    <property type="entry name" value="Cyclic-di-GMP_PDE-like"/>
</dbReference>
<dbReference type="EMBL" id="JAUEOZ010000002">
    <property type="protein sequence ID" value="MDN2483245.1"/>
    <property type="molecule type" value="Genomic_DNA"/>
</dbReference>
<dbReference type="Gene3D" id="3.30.70.270">
    <property type="match status" value="1"/>
</dbReference>
<dbReference type="PANTHER" id="PTHR33121">
    <property type="entry name" value="CYCLIC DI-GMP PHOSPHODIESTERASE PDEF"/>
    <property type="match status" value="1"/>
</dbReference>
<evidence type="ECO:0000259" key="1">
    <source>
        <dbReference type="PROSITE" id="PS50883"/>
    </source>
</evidence>
<dbReference type="SUPFAM" id="SSF141868">
    <property type="entry name" value="EAL domain-like"/>
    <property type="match status" value="1"/>
</dbReference>
<dbReference type="Proteomes" id="UP001169719">
    <property type="component" value="Unassembled WGS sequence"/>
</dbReference>
<dbReference type="RefSeq" id="WP_289963304.1">
    <property type="nucleotide sequence ID" value="NZ_JAUEOZ010000002.1"/>
</dbReference>
<dbReference type="Gene3D" id="3.30.450.40">
    <property type="match status" value="1"/>
</dbReference>
<sequence>MSKVNTSELVIPLNIQSNWQNIVNLAAEMMGVPSALIMRIHRDNIEVFSANDNKVHSYSKGDSESLGQGLYCENVIGTQQPLLVPNCFKDAFWSNNPDIALGMVAYFGLPINWPNGDPFGTLCVLDTKENPLTDVYQRLLSAFKDCVESQLATLFQHQALKTTHQALQTRVSNRAQNIADLNYSLSLEISKRQQAERQVEYQKLHDIGTGFLNRKALEQRLNNALSTQQDNNESMLAVVHIAFGNGRRLQTKYGYALWDDALIEFRQRLNELSSHVTVTGRPTSSELVIIIKDVHNESELQRLSQHIADISMQKAIIGEESVHLYAHIGVATSRETLTASELLTFAFEAALSSRDSGHKFSFYQSSHSEPALYLNKQESYLLQAVRNDDLLLYFQPKVDPETRRWTGAEALLRWKHPVLGDISNEGLIKLAEQNGLIFEVGNFVLRTAIEKAAHWASLVDDFSIAINVSSVQLKNPNFAQQVEDLIECYNVPPQCIELEITEGGLISDEVLAQETLHKLKQIGVTLSLDDFGTGYASFSYLKKYPFDGIKVDKVFLHQIDENQQDKEIVRSIIHVAKKLELTVTVEGVETLAHEEFVTTEGGDIGQGYFYGKPMPSDEFEFYLTNQSPTPNNPRQIEL</sequence>
<accession>A0ABT7Y5L6</accession>
<dbReference type="SMART" id="SM00267">
    <property type="entry name" value="GGDEF"/>
    <property type="match status" value="1"/>
</dbReference>
<dbReference type="Pfam" id="PF00563">
    <property type="entry name" value="EAL"/>
    <property type="match status" value="1"/>
</dbReference>
<dbReference type="InterPro" id="IPR029787">
    <property type="entry name" value="Nucleotide_cyclase"/>
</dbReference>
<dbReference type="CDD" id="cd01948">
    <property type="entry name" value="EAL"/>
    <property type="match status" value="1"/>
</dbReference>
<dbReference type="NCBIfam" id="TIGR00254">
    <property type="entry name" value="GGDEF"/>
    <property type="match status" value="1"/>
</dbReference>
<name>A0ABT7Y5L6_9VIBR</name>
<dbReference type="SUPFAM" id="SSF55781">
    <property type="entry name" value="GAF domain-like"/>
    <property type="match status" value="1"/>
</dbReference>
<feature type="domain" description="GGDEF" evidence="2">
    <location>
        <begin position="234"/>
        <end position="365"/>
    </location>
</feature>
<organism evidence="3 4">
    <name type="scientific">Vibrio agarivorans</name>
    <dbReference type="NCBI Taxonomy" id="153622"/>
    <lineage>
        <taxon>Bacteria</taxon>
        <taxon>Pseudomonadati</taxon>
        <taxon>Pseudomonadota</taxon>
        <taxon>Gammaproteobacteria</taxon>
        <taxon>Vibrionales</taxon>
        <taxon>Vibrionaceae</taxon>
        <taxon>Vibrio</taxon>
    </lineage>
</organism>
<dbReference type="SMART" id="SM00065">
    <property type="entry name" value="GAF"/>
    <property type="match status" value="1"/>
</dbReference>
<dbReference type="InterPro" id="IPR043128">
    <property type="entry name" value="Rev_trsase/Diguanyl_cyclase"/>
</dbReference>
<evidence type="ECO:0000313" key="4">
    <source>
        <dbReference type="Proteomes" id="UP001169719"/>
    </source>
</evidence>
<dbReference type="InterPro" id="IPR003018">
    <property type="entry name" value="GAF"/>
</dbReference>
<dbReference type="PROSITE" id="PS50883">
    <property type="entry name" value="EAL"/>
    <property type="match status" value="1"/>
</dbReference>